<keyword evidence="2" id="KW-0521">NADP</keyword>
<name>A0A4D7B0X5_9HYPH</name>
<organism evidence="4 5">
    <name type="scientific">Phreatobacter stygius</name>
    <dbReference type="NCBI Taxonomy" id="1940610"/>
    <lineage>
        <taxon>Bacteria</taxon>
        <taxon>Pseudomonadati</taxon>
        <taxon>Pseudomonadota</taxon>
        <taxon>Alphaproteobacteria</taxon>
        <taxon>Hyphomicrobiales</taxon>
        <taxon>Phreatobacteraceae</taxon>
        <taxon>Phreatobacter</taxon>
    </lineage>
</organism>
<evidence type="ECO:0000256" key="3">
    <source>
        <dbReference type="ARBA" id="ARBA00023002"/>
    </source>
</evidence>
<evidence type="ECO:0000256" key="2">
    <source>
        <dbReference type="ARBA" id="ARBA00022857"/>
    </source>
</evidence>
<dbReference type="RefSeq" id="WP_136958568.1">
    <property type="nucleotide sequence ID" value="NZ_CP039690.1"/>
</dbReference>
<dbReference type="PRINTS" id="PR00081">
    <property type="entry name" value="GDHRDH"/>
</dbReference>
<dbReference type="EMBL" id="CP039690">
    <property type="protein sequence ID" value="QCI63106.1"/>
    <property type="molecule type" value="Genomic_DNA"/>
</dbReference>
<gene>
    <name evidence="4" type="ORF">E8M01_01960</name>
</gene>
<proteinExistence type="inferred from homology"/>
<keyword evidence="5" id="KW-1185">Reference proteome</keyword>
<sequence>MTEHAAVHGDLLPRDLFARRTVFVTGGGSGINFGIAQAFARHGAAVAICGRSPERLDGARVALEALGGKVFARTADVRDAGQLKAAIDGAGETLGDIGVLVCGAAGNFLSPAETLSPNGFRTVVDIDLCGSFNAARLAFDQLKRSRGSVVFITAPMAHMAHAYQAHVGAAKAGVEMLMKNLALEWGPFGIRSNSVVPGLVGDTEGLRRISAPGDHARYLDHIPLRRMGLVEDVAQAAVFLASPLATYITGTSLAVDGGQGLPGSAFFNANGADLLAANPRA</sequence>
<dbReference type="Proteomes" id="UP000298781">
    <property type="component" value="Chromosome"/>
</dbReference>
<keyword evidence="3" id="KW-0560">Oxidoreductase</keyword>
<dbReference type="Gene3D" id="3.40.50.720">
    <property type="entry name" value="NAD(P)-binding Rossmann-like Domain"/>
    <property type="match status" value="1"/>
</dbReference>
<dbReference type="Pfam" id="PF13561">
    <property type="entry name" value="adh_short_C2"/>
    <property type="match status" value="1"/>
</dbReference>
<evidence type="ECO:0000256" key="1">
    <source>
        <dbReference type="ARBA" id="ARBA00006484"/>
    </source>
</evidence>
<dbReference type="KEGG" id="pstg:E8M01_01960"/>
<dbReference type="PANTHER" id="PTHR43296:SF2">
    <property type="entry name" value="PEROXISOMAL 2,4-DIENOYL-COA REDUCTASE [(3E)-ENOYL-COA-PRODUCING]"/>
    <property type="match status" value="1"/>
</dbReference>
<evidence type="ECO:0000313" key="5">
    <source>
        <dbReference type="Proteomes" id="UP000298781"/>
    </source>
</evidence>
<dbReference type="InterPro" id="IPR036291">
    <property type="entry name" value="NAD(P)-bd_dom_sf"/>
</dbReference>
<dbReference type="SUPFAM" id="SSF51735">
    <property type="entry name" value="NAD(P)-binding Rossmann-fold domains"/>
    <property type="match status" value="1"/>
</dbReference>
<reference evidence="4 5" key="1">
    <citation type="submission" date="2019-04" db="EMBL/GenBank/DDBJ databases">
        <title>Phreatobacter aquaticus sp. nov.</title>
        <authorList>
            <person name="Choi A."/>
        </authorList>
    </citation>
    <scope>NUCLEOTIDE SEQUENCE [LARGE SCALE GENOMIC DNA]</scope>
    <source>
        <strain evidence="4 5">KCTC 52518</strain>
    </source>
</reference>
<protein>
    <submittedName>
        <fullName evidence="4">SDR family oxidoreductase</fullName>
    </submittedName>
</protein>
<dbReference type="InterPro" id="IPR002347">
    <property type="entry name" value="SDR_fam"/>
</dbReference>
<dbReference type="AlphaFoldDB" id="A0A4D7B0X5"/>
<dbReference type="GO" id="GO:0009062">
    <property type="term" value="P:fatty acid catabolic process"/>
    <property type="evidence" value="ECO:0007669"/>
    <property type="project" value="InterPro"/>
</dbReference>
<dbReference type="FunFam" id="3.40.50.720:FF:000084">
    <property type="entry name" value="Short-chain dehydrogenase reductase"/>
    <property type="match status" value="1"/>
</dbReference>
<dbReference type="InterPro" id="IPR045017">
    <property type="entry name" value="DECR2-like"/>
</dbReference>
<comment type="similarity">
    <text evidence="1">Belongs to the short-chain dehydrogenases/reductases (SDR) family.</text>
</comment>
<evidence type="ECO:0000313" key="4">
    <source>
        <dbReference type="EMBL" id="QCI63106.1"/>
    </source>
</evidence>
<dbReference type="OrthoDB" id="9797020at2"/>
<dbReference type="PANTHER" id="PTHR43296">
    <property type="entry name" value="PEROXISOMAL 2,4-DIENOYL-COA REDUCTASE"/>
    <property type="match status" value="1"/>
</dbReference>
<accession>A0A4D7B0X5</accession>
<dbReference type="GO" id="GO:0008670">
    <property type="term" value="F:2,4-dienoyl-CoA reductase (NADPH) activity"/>
    <property type="evidence" value="ECO:0007669"/>
    <property type="project" value="InterPro"/>
</dbReference>